<organism evidence="4 5">
    <name type="scientific">Dongia sedimenti</name>
    <dbReference type="NCBI Taxonomy" id="3064282"/>
    <lineage>
        <taxon>Bacteria</taxon>
        <taxon>Pseudomonadati</taxon>
        <taxon>Pseudomonadota</taxon>
        <taxon>Alphaproteobacteria</taxon>
        <taxon>Rhodospirillales</taxon>
        <taxon>Dongiaceae</taxon>
        <taxon>Dongia</taxon>
    </lineage>
</organism>
<feature type="domain" description="CBS" evidence="3">
    <location>
        <begin position="9"/>
        <end position="67"/>
    </location>
</feature>
<dbReference type="Proteomes" id="UP001230156">
    <property type="component" value="Unassembled WGS sequence"/>
</dbReference>
<dbReference type="InterPro" id="IPR044725">
    <property type="entry name" value="CBSX3_CBS_dom"/>
</dbReference>
<keyword evidence="1 2" id="KW-0129">CBS domain</keyword>
<proteinExistence type="predicted"/>
<dbReference type="PANTHER" id="PTHR43080:SF2">
    <property type="entry name" value="CBS DOMAIN-CONTAINING PROTEIN"/>
    <property type="match status" value="1"/>
</dbReference>
<dbReference type="InterPro" id="IPR000644">
    <property type="entry name" value="CBS_dom"/>
</dbReference>
<dbReference type="CDD" id="cd04623">
    <property type="entry name" value="CBS_pair_bac_euk"/>
    <property type="match status" value="1"/>
</dbReference>
<accession>A0ABU0YT75</accession>
<reference evidence="5" key="1">
    <citation type="submission" date="2023-08" db="EMBL/GenBank/DDBJ databases">
        <title>Rhodospirillaceae gen. nov., a novel taxon isolated from the Yangtze River Yuezi River estuary sludge.</title>
        <authorList>
            <person name="Ruan L."/>
        </authorList>
    </citation>
    <scope>NUCLEOTIDE SEQUENCE [LARGE SCALE GENOMIC DNA]</scope>
    <source>
        <strain evidence="5">R-7</strain>
    </source>
</reference>
<comment type="caution">
    <text evidence="4">The sequence shown here is derived from an EMBL/GenBank/DDBJ whole genome shotgun (WGS) entry which is preliminary data.</text>
</comment>
<evidence type="ECO:0000313" key="5">
    <source>
        <dbReference type="Proteomes" id="UP001230156"/>
    </source>
</evidence>
<sequence>MNVAAILQGKPERLIGLPDAKSLADAAKLLTQEKIGALVVRDAGGEMIGILSERDIVRAVARDGAGVLERPVSTIMTRDVICCSPQDSVAEVMGMMTERRFRHLPVKSNGKLIGMVSIGDVVKARVEEAEGEAAQLREYIAS</sequence>
<dbReference type="SMART" id="SM00116">
    <property type="entry name" value="CBS"/>
    <property type="match status" value="2"/>
</dbReference>
<feature type="domain" description="CBS" evidence="3">
    <location>
        <begin position="76"/>
        <end position="131"/>
    </location>
</feature>
<evidence type="ECO:0000313" key="4">
    <source>
        <dbReference type="EMBL" id="MDQ7250910.1"/>
    </source>
</evidence>
<evidence type="ECO:0000259" key="3">
    <source>
        <dbReference type="PROSITE" id="PS51371"/>
    </source>
</evidence>
<dbReference type="SUPFAM" id="SSF54631">
    <property type="entry name" value="CBS-domain pair"/>
    <property type="match status" value="1"/>
</dbReference>
<dbReference type="EMBL" id="JAUYVI010000008">
    <property type="protein sequence ID" value="MDQ7250910.1"/>
    <property type="molecule type" value="Genomic_DNA"/>
</dbReference>
<keyword evidence="5" id="KW-1185">Reference proteome</keyword>
<dbReference type="RefSeq" id="WP_379960754.1">
    <property type="nucleotide sequence ID" value="NZ_JAUYVI010000008.1"/>
</dbReference>
<gene>
    <name evidence="4" type="ORF">Q8A70_24700</name>
</gene>
<dbReference type="PANTHER" id="PTHR43080">
    <property type="entry name" value="CBS DOMAIN-CONTAINING PROTEIN CBSX3, MITOCHONDRIAL"/>
    <property type="match status" value="1"/>
</dbReference>
<dbReference type="PROSITE" id="PS51371">
    <property type="entry name" value="CBS"/>
    <property type="match status" value="2"/>
</dbReference>
<dbReference type="InterPro" id="IPR051257">
    <property type="entry name" value="Diverse_CBS-Domain"/>
</dbReference>
<protein>
    <submittedName>
        <fullName evidence="4">CBS domain-containing protein</fullName>
    </submittedName>
</protein>
<name>A0ABU0YT75_9PROT</name>
<dbReference type="Pfam" id="PF00571">
    <property type="entry name" value="CBS"/>
    <property type="match status" value="2"/>
</dbReference>
<evidence type="ECO:0000256" key="1">
    <source>
        <dbReference type="ARBA" id="ARBA00023122"/>
    </source>
</evidence>
<dbReference type="Gene3D" id="3.10.580.10">
    <property type="entry name" value="CBS-domain"/>
    <property type="match status" value="1"/>
</dbReference>
<dbReference type="InterPro" id="IPR046342">
    <property type="entry name" value="CBS_dom_sf"/>
</dbReference>
<evidence type="ECO:0000256" key="2">
    <source>
        <dbReference type="PROSITE-ProRule" id="PRU00703"/>
    </source>
</evidence>